<gene>
    <name evidence="1" type="ORF">VKT23_010650</name>
</gene>
<organism evidence="1 2">
    <name type="scientific">Marasmiellus scandens</name>
    <dbReference type="NCBI Taxonomy" id="2682957"/>
    <lineage>
        <taxon>Eukaryota</taxon>
        <taxon>Fungi</taxon>
        <taxon>Dikarya</taxon>
        <taxon>Basidiomycota</taxon>
        <taxon>Agaricomycotina</taxon>
        <taxon>Agaricomycetes</taxon>
        <taxon>Agaricomycetidae</taxon>
        <taxon>Agaricales</taxon>
        <taxon>Marasmiineae</taxon>
        <taxon>Omphalotaceae</taxon>
        <taxon>Marasmiellus</taxon>
    </lineage>
</organism>
<accession>A0ABR1JDL4</accession>
<dbReference type="EMBL" id="JBANRG010000021">
    <property type="protein sequence ID" value="KAK7456402.1"/>
    <property type="molecule type" value="Genomic_DNA"/>
</dbReference>
<reference evidence="1 2" key="1">
    <citation type="submission" date="2024-01" db="EMBL/GenBank/DDBJ databases">
        <title>A draft genome for the cacao thread blight pathogen Marasmiellus scandens.</title>
        <authorList>
            <person name="Baruah I.K."/>
            <person name="Leung J."/>
            <person name="Bukari Y."/>
            <person name="Amoako-Attah I."/>
            <person name="Meinhardt L.W."/>
            <person name="Bailey B.A."/>
            <person name="Cohen S.P."/>
        </authorList>
    </citation>
    <scope>NUCLEOTIDE SEQUENCE [LARGE SCALE GENOMIC DNA]</scope>
    <source>
        <strain evidence="1 2">GH-19</strain>
    </source>
</reference>
<keyword evidence="2" id="KW-1185">Reference proteome</keyword>
<protein>
    <submittedName>
        <fullName evidence="1">Uncharacterized protein</fullName>
    </submittedName>
</protein>
<evidence type="ECO:0000313" key="2">
    <source>
        <dbReference type="Proteomes" id="UP001498398"/>
    </source>
</evidence>
<dbReference type="Proteomes" id="UP001498398">
    <property type="component" value="Unassembled WGS sequence"/>
</dbReference>
<evidence type="ECO:0000313" key="1">
    <source>
        <dbReference type="EMBL" id="KAK7456402.1"/>
    </source>
</evidence>
<name>A0ABR1JDL4_9AGAR</name>
<comment type="caution">
    <text evidence="1">The sequence shown here is derived from an EMBL/GenBank/DDBJ whole genome shotgun (WGS) entry which is preliminary data.</text>
</comment>
<proteinExistence type="predicted"/>
<sequence>MGTAKGWDKDTGSNLCGTNCSRKSDNATRSYLANGSMFERRGGDVLWMLQLTDEMYDGMLGNLKEEGRAAKAFSKSVA</sequence>